<proteinExistence type="predicted"/>
<dbReference type="AlphaFoldDB" id="A0A5N5WRF1"/>
<feature type="domain" description="Methyltransferase type 12" evidence="1">
    <location>
        <begin position="53"/>
        <end position="157"/>
    </location>
</feature>
<keyword evidence="3" id="KW-1185">Reference proteome</keyword>
<gene>
    <name evidence="2" type="ORF">BDV29DRAFT_194709</name>
</gene>
<dbReference type="InterPro" id="IPR013217">
    <property type="entry name" value="Methyltransf_12"/>
</dbReference>
<reference evidence="2 3" key="1">
    <citation type="submission" date="2019-04" db="EMBL/GenBank/DDBJ databases">
        <title>Friends and foes A comparative genomics study of 23 Aspergillus species from section Flavi.</title>
        <authorList>
            <consortium name="DOE Joint Genome Institute"/>
            <person name="Kjaerbolling I."/>
            <person name="Vesth T."/>
            <person name="Frisvad J.C."/>
            <person name="Nybo J.L."/>
            <person name="Theobald S."/>
            <person name="Kildgaard S."/>
            <person name="Isbrandt T."/>
            <person name="Kuo A."/>
            <person name="Sato A."/>
            <person name="Lyhne E.K."/>
            <person name="Kogle M.E."/>
            <person name="Wiebenga A."/>
            <person name="Kun R.S."/>
            <person name="Lubbers R.J."/>
            <person name="Makela M.R."/>
            <person name="Barry K."/>
            <person name="Chovatia M."/>
            <person name="Clum A."/>
            <person name="Daum C."/>
            <person name="Haridas S."/>
            <person name="He G."/>
            <person name="LaButti K."/>
            <person name="Lipzen A."/>
            <person name="Mondo S."/>
            <person name="Riley R."/>
            <person name="Salamov A."/>
            <person name="Simmons B.A."/>
            <person name="Magnuson J.K."/>
            <person name="Henrissat B."/>
            <person name="Mortensen U.H."/>
            <person name="Larsen T.O."/>
            <person name="Devries R.P."/>
            <person name="Grigoriev I.V."/>
            <person name="Machida M."/>
            <person name="Baker S.E."/>
            <person name="Andersen M.R."/>
        </authorList>
    </citation>
    <scope>NUCLEOTIDE SEQUENCE [LARGE SCALE GENOMIC DNA]</scope>
    <source>
        <strain evidence="2 3">CBS 151.66</strain>
    </source>
</reference>
<dbReference type="Pfam" id="PF08242">
    <property type="entry name" value="Methyltransf_12"/>
    <property type="match status" value="1"/>
</dbReference>
<accession>A0A5N5WRF1</accession>
<name>A0A5N5WRF1_9EURO</name>
<sequence>MWPFSTSKYSSIILYFYDAWLMKFANPFIWLCSTTDILIPLHQRNVGVGNHCDIGCGTGYYLVHNTYSPQSIITLLDIEPTPLSVTKSRLQKSHPNLGVYSHQHDILSTEPIPPPPSASTYDSISLTYLLHTLPVPATEKILVFEKTKAALKPSGVVFGATILGRGSYHTAAGRMLLRVLNWEKRLSNYDDEPEIFIKALKANFQAVRYDIIGSILVFEAREPR</sequence>
<protein>
    <recommendedName>
        <fullName evidence="1">Methyltransferase type 12 domain-containing protein</fullName>
    </recommendedName>
</protein>
<evidence type="ECO:0000313" key="2">
    <source>
        <dbReference type="EMBL" id="KAB8069662.1"/>
    </source>
</evidence>
<dbReference type="SUPFAM" id="SSF53335">
    <property type="entry name" value="S-adenosyl-L-methionine-dependent methyltransferases"/>
    <property type="match status" value="1"/>
</dbReference>
<dbReference type="Proteomes" id="UP000326565">
    <property type="component" value="Unassembled WGS sequence"/>
</dbReference>
<organism evidence="2 3">
    <name type="scientific">Aspergillus leporis</name>
    <dbReference type="NCBI Taxonomy" id="41062"/>
    <lineage>
        <taxon>Eukaryota</taxon>
        <taxon>Fungi</taxon>
        <taxon>Dikarya</taxon>
        <taxon>Ascomycota</taxon>
        <taxon>Pezizomycotina</taxon>
        <taxon>Eurotiomycetes</taxon>
        <taxon>Eurotiomycetidae</taxon>
        <taxon>Eurotiales</taxon>
        <taxon>Aspergillaceae</taxon>
        <taxon>Aspergillus</taxon>
        <taxon>Aspergillus subgen. Circumdati</taxon>
    </lineage>
</organism>
<dbReference type="InterPro" id="IPR029063">
    <property type="entry name" value="SAM-dependent_MTases_sf"/>
</dbReference>
<dbReference type="OrthoDB" id="10061782at2759"/>
<dbReference type="EMBL" id="ML732332">
    <property type="protein sequence ID" value="KAB8069662.1"/>
    <property type="molecule type" value="Genomic_DNA"/>
</dbReference>
<evidence type="ECO:0000259" key="1">
    <source>
        <dbReference type="Pfam" id="PF08242"/>
    </source>
</evidence>
<evidence type="ECO:0000313" key="3">
    <source>
        <dbReference type="Proteomes" id="UP000326565"/>
    </source>
</evidence>
<dbReference type="Gene3D" id="3.40.50.150">
    <property type="entry name" value="Vaccinia Virus protein VP39"/>
    <property type="match status" value="1"/>
</dbReference>